<dbReference type="Proteomes" id="UP001478862">
    <property type="component" value="Unassembled WGS sequence"/>
</dbReference>
<proteinExistence type="predicted"/>
<dbReference type="Pfam" id="PF10842">
    <property type="entry name" value="DUF2642"/>
    <property type="match status" value="1"/>
</dbReference>
<dbReference type="EMBL" id="JBEGDG010000008">
    <property type="protein sequence ID" value="MEQ6355413.1"/>
    <property type="molecule type" value="Genomic_DNA"/>
</dbReference>
<evidence type="ECO:0000313" key="2">
    <source>
        <dbReference type="Proteomes" id="UP001478862"/>
    </source>
</evidence>
<dbReference type="RefSeq" id="WP_349660026.1">
    <property type="nucleotide sequence ID" value="NZ_JBEGDG010000008.1"/>
</dbReference>
<sequence>MVTQGERISNPYLYETLNMMIGQAIVVQTEKNIHQGKLISVLPDNIVVEISRTPLFIRMKEIVWVTLAKRKK</sequence>
<organism evidence="1 2">
    <name type="scientific">Lysinibacillus zambalensis</name>
    <dbReference type="NCBI Taxonomy" id="3160866"/>
    <lineage>
        <taxon>Bacteria</taxon>
        <taxon>Bacillati</taxon>
        <taxon>Bacillota</taxon>
        <taxon>Bacilli</taxon>
        <taxon>Bacillales</taxon>
        <taxon>Bacillaceae</taxon>
        <taxon>Lysinibacillus</taxon>
    </lineage>
</organism>
<name>A0ABV1MVY2_9BACI</name>
<comment type="caution">
    <text evidence="1">The sequence shown here is derived from an EMBL/GenBank/DDBJ whole genome shotgun (WGS) entry which is preliminary data.</text>
</comment>
<reference evidence="1 2" key="1">
    <citation type="submission" date="2024-06" db="EMBL/GenBank/DDBJ databases">
        <title>Lysinibacillus zambalefons sp. nov., a Novel Firmicute Isolated from the Poon Bato Zambales Hyperalkaline Spring.</title>
        <authorList>
            <person name="Aja J.A."/>
            <person name="Lazaro J.E.H."/>
            <person name="Llorin L.D."/>
            <person name="Lim K.R."/>
            <person name="Teodosio J."/>
            <person name="Dalisay D.S."/>
        </authorList>
    </citation>
    <scope>NUCLEOTIDE SEQUENCE [LARGE SCALE GENOMIC DNA]</scope>
    <source>
        <strain evidence="1 2">M3</strain>
    </source>
</reference>
<evidence type="ECO:0000313" key="1">
    <source>
        <dbReference type="EMBL" id="MEQ6355413.1"/>
    </source>
</evidence>
<accession>A0ABV1MVY2</accession>
<protein>
    <submittedName>
        <fullName evidence="1">DUF2642 domain-containing protein</fullName>
    </submittedName>
</protein>
<dbReference type="InterPro" id="IPR020139">
    <property type="entry name" value="DUF2642"/>
</dbReference>
<gene>
    <name evidence="1" type="ORF">ABNX05_12350</name>
</gene>
<keyword evidence="2" id="KW-1185">Reference proteome</keyword>